<dbReference type="Pfam" id="PF03572">
    <property type="entry name" value="Peptidase_S41"/>
    <property type="match status" value="1"/>
</dbReference>
<dbReference type="Pfam" id="PF11918">
    <property type="entry name" value="Peptidase_S41_N"/>
    <property type="match status" value="1"/>
</dbReference>
<dbReference type="PANTHER" id="PTHR11261:SF3">
    <property type="entry name" value="RETINOL-BINDING PROTEIN 3"/>
    <property type="match status" value="1"/>
</dbReference>
<dbReference type="InterPro" id="IPR005151">
    <property type="entry name" value="Tail-specific_protease"/>
</dbReference>
<name>A0ABW8JTP1_9GAMM</name>
<keyword evidence="3" id="KW-1185">Reference proteome</keyword>
<protein>
    <submittedName>
        <fullName evidence="2">S41 family peptidase</fullName>
    </submittedName>
</protein>
<dbReference type="EMBL" id="JADIKM010000002">
    <property type="protein sequence ID" value="MFK2904253.1"/>
    <property type="molecule type" value="Genomic_DNA"/>
</dbReference>
<accession>A0ABW8JTP1</accession>
<proteinExistence type="predicted"/>
<evidence type="ECO:0000259" key="1">
    <source>
        <dbReference type="SMART" id="SM00245"/>
    </source>
</evidence>
<dbReference type="SMART" id="SM00245">
    <property type="entry name" value="TSPc"/>
    <property type="match status" value="1"/>
</dbReference>
<dbReference type="InterPro" id="IPR029045">
    <property type="entry name" value="ClpP/crotonase-like_dom_sf"/>
</dbReference>
<dbReference type="Proteomes" id="UP001620460">
    <property type="component" value="Unassembled WGS sequence"/>
</dbReference>
<dbReference type="Gene3D" id="3.30.750.44">
    <property type="match status" value="1"/>
</dbReference>
<dbReference type="SUPFAM" id="SSF52096">
    <property type="entry name" value="ClpP/crotonase"/>
    <property type="match status" value="1"/>
</dbReference>
<evidence type="ECO:0000313" key="3">
    <source>
        <dbReference type="Proteomes" id="UP001620460"/>
    </source>
</evidence>
<organism evidence="2 3">
    <name type="scientific">Dyella ginsengisoli</name>
    <dbReference type="NCBI Taxonomy" id="363848"/>
    <lineage>
        <taxon>Bacteria</taxon>
        <taxon>Pseudomonadati</taxon>
        <taxon>Pseudomonadota</taxon>
        <taxon>Gammaproteobacteria</taxon>
        <taxon>Lysobacterales</taxon>
        <taxon>Rhodanobacteraceae</taxon>
        <taxon>Dyella</taxon>
    </lineage>
</organism>
<comment type="caution">
    <text evidence="2">The sequence shown here is derived from an EMBL/GenBank/DDBJ whole genome shotgun (WGS) entry which is preliminary data.</text>
</comment>
<dbReference type="Gene3D" id="3.90.226.10">
    <property type="entry name" value="2-enoyl-CoA Hydratase, Chain A, domain 1"/>
    <property type="match status" value="1"/>
</dbReference>
<evidence type="ECO:0000313" key="2">
    <source>
        <dbReference type="EMBL" id="MFK2904253.1"/>
    </source>
</evidence>
<gene>
    <name evidence="2" type="ORF">ISP17_09765</name>
</gene>
<reference evidence="2 3" key="1">
    <citation type="submission" date="2020-10" db="EMBL/GenBank/DDBJ databases">
        <title>Phylogeny of dyella-like bacteria.</title>
        <authorList>
            <person name="Fu J."/>
        </authorList>
    </citation>
    <scope>NUCLEOTIDE SEQUENCE [LARGE SCALE GENOMIC DNA]</scope>
    <source>
        <strain evidence="2 3">Gsoil3046</strain>
    </source>
</reference>
<sequence length="372" mass="40955">MDKQLTRAPRRWRRKAIAAGVLMAGLGAAAFVAIGHGRGHDDGPPQRDMAIDAAVRAEVIHAAVAQLDRAYVFPDQAARMHALLLGKLQQGDFDRIDSAEDFADRLTTVLREASHDGHLEVRYVEQAVPAEVPGQTPPAAEQAHEHVEQLRFNFGLAEVKRLQGNLGYIDLHQLGRPDGADLRMADAFGLLRDTQALVIDLRHCTGGDPDTVMHFASYLFDQPTHLNDVYWRDENRTEVRWTSATVPGPRYGQRRAVYLLTSGDTFSGCEDLAYALKNAHRAILVGETTGGGAHAGSPQRLDAHFMMFVPSGRPVSPVTHTDWEGVGVVPDVPTSAGKASDTAQLLALRDIVAREQDPDWKRRVQQRVHDLE</sequence>
<dbReference type="RefSeq" id="WP_404632557.1">
    <property type="nucleotide sequence ID" value="NZ_JADIKM010000002.1"/>
</dbReference>
<dbReference type="CDD" id="cd07563">
    <property type="entry name" value="Peptidase_S41_IRBP"/>
    <property type="match status" value="1"/>
</dbReference>
<dbReference type="PANTHER" id="PTHR11261">
    <property type="entry name" value="INTERPHOTORECEPTOR RETINOID-BINDING PROTEIN"/>
    <property type="match status" value="1"/>
</dbReference>
<feature type="domain" description="Tail specific protease" evidence="1">
    <location>
        <begin position="143"/>
        <end position="335"/>
    </location>
</feature>